<dbReference type="PANTHER" id="PTHR30486">
    <property type="entry name" value="TWITCHING MOTILITY PROTEIN PILT"/>
    <property type="match status" value="1"/>
</dbReference>
<gene>
    <name evidence="4" type="ORF">FHX52_4512</name>
</gene>
<dbReference type="OrthoDB" id="9810761at2"/>
<evidence type="ECO:0000313" key="4">
    <source>
        <dbReference type="EMBL" id="TQN45273.1"/>
    </source>
</evidence>
<evidence type="ECO:0000256" key="2">
    <source>
        <dbReference type="SAM" id="MobiDB-lite"/>
    </source>
</evidence>
<dbReference type="Gene3D" id="3.40.50.300">
    <property type="entry name" value="P-loop containing nucleotide triphosphate hydrolases"/>
    <property type="match status" value="1"/>
</dbReference>
<feature type="region of interest" description="Disordered" evidence="2">
    <location>
        <begin position="399"/>
        <end position="441"/>
    </location>
</feature>
<dbReference type="PANTHER" id="PTHR30486:SF6">
    <property type="entry name" value="TYPE IV PILUS RETRACTATION ATPASE PILT"/>
    <property type="match status" value="1"/>
</dbReference>
<dbReference type="NCBIfam" id="TIGR03819">
    <property type="entry name" value="heli_sec_ATPase"/>
    <property type="match status" value="1"/>
</dbReference>
<sequence length="441" mass="45767">MSLSPAVWQRVRDGVGPDVEAVSAVAREEVGALGARRVDDSRRSMASRVLGAGVLDPFLSEPHVTDVAVNGDGRVWVDRGDGMEWTGERLGSDDARLLAVRLAGAAGRRLDEASPWVDGQLPSGARLHAILPPLVADGAHITIRVPSREQASLGELGERGMFPPEWLRVLEALVRRRLAFLVSGGTGAGKTTLLASLLGCADRGDRLLLVEDVRELAVDHPHVVRLEARPANVEGVGEITLTTLVRQSLRMRPDRIVVGEVRGAEVRELLAALNTGHEGGCGTIHANAPADVLARLEALGALAGLGPEAVRAQAAAALDVVLHVVRDGSARRLSSVAAVLRQAGGPVVVPALDWRGGSSVPVAGPAWPVLSARLGLSDGSLEVLVGDLGADDLVGAEAPVTEAPGAEARRAGARGEGARGEGARGAEGLSWTSGRGLDADR</sequence>
<dbReference type="InterPro" id="IPR050921">
    <property type="entry name" value="T4SS_GSP_E_ATPase"/>
</dbReference>
<feature type="domain" description="Bacterial type II secretion system protein E" evidence="3">
    <location>
        <begin position="57"/>
        <end position="326"/>
    </location>
</feature>
<dbReference type="CDD" id="cd01130">
    <property type="entry name" value="VirB11-like_ATPase"/>
    <property type="match status" value="1"/>
</dbReference>
<dbReference type="RefSeq" id="WP_141824518.1">
    <property type="nucleotide sequence ID" value="NZ_BAAAQC010000013.1"/>
</dbReference>
<dbReference type="AlphaFoldDB" id="A0A543PMH1"/>
<dbReference type="SUPFAM" id="SSF52540">
    <property type="entry name" value="P-loop containing nucleoside triphosphate hydrolases"/>
    <property type="match status" value="1"/>
</dbReference>
<dbReference type="EMBL" id="VFQF01000003">
    <property type="protein sequence ID" value="TQN45273.1"/>
    <property type="molecule type" value="Genomic_DNA"/>
</dbReference>
<evidence type="ECO:0000313" key="5">
    <source>
        <dbReference type="Proteomes" id="UP000320085"/>
    </source>
</evidence>
<proteinExistence type="inferred from homology"/>
<evidence type="ECO:0000256" key="1">
    <source>
        <dbReference type="ARBA" id="ARBA00006611"/>
    </source>
</evidence>
<dbReference type="InterPro" id="IPR022399">
    <property type="entry name" value="TadA-like_ATPase"/>
</dbReference>
<reference evidence="4 5" key="1">
    <citation type="submission" date="2019-06" db="EMBL/GenBank/DDBJ databases">
        <title>Sequencing the genomes of 1000 actinobacteria strains.</title>
        <authorList>
            <person name="Klenk H.-P."/>
        </authorList>
    </citation>
    <scope>NUCLEOTIDE SEQUENCE [LARGE SCALE GENOMIC DNA]</scope>
    <source>
        <strain evidence="4 5">DSM 21776</strain>
    </source>
</reference>
<dbReference type="Proteomes" id="UP000320085">
    <property type="component" value="Unassembled WGS sequence"/>
</dbReference>
<evidence type="ECO:0000259" key="3">
    <source>
        <dbReference type="Pfam" id="PF00437"/>
    </source>
</evidence>
<comment type="similarity">
    <text evidence="1">Belongs to the GSP E family.</text>
</comment>
<protein>
    <submittedName>
        <fullName evidence="4">Pilus assembly protein CpaF</fullName>
    </submittedName>
</protein>
<name>A0A543PMH1_9MICO</name>
<organism evidence="4 5">
    <name type="scientific">Humibacillus xanthopallidus</name>
    <dbReference type="NCBI Taxonomy" id="412689"/>
    <lineage>
        <taxon>Bacteria</taxon>
        <taxon>Bacillati</taxon>
        <taxon>Actinomycetota</taxon>
        <taxon>Actinomycetes</taxon>
        <taxon>Micrococcales</taxon>
        <taxon>Intrasporangiaceae</taxon>
        <taxon>Humibacillus</taxon>
    </lineage>
</organism>
<dbReference type="Gene3D" id="3.30.450.380">
    <property type="match status" value="1"/>
</dbReference>
<accession>A0A543PMH1</accession>
<dbReference type="Pfam" id="PF00437">
    <property type="entry name" value="T2SSE"/>
    <property type="match status" value="1"/>
</dbReference>
<dbReference type="InterPro" id="IPR027417">
    <property type="entry name" value="P-loop_NTPase"/>
</dbReference>
<dbReference type="InterPro" id="IPR001482">
    <property type="entry name" value="T2SS/T4SS_dom"/>
</dbReference>
<comment type="caution">
    <text evidence="4">The sequence shown here is derived from an EMBL/GenBank/DDBJ whole genome shotgun (WGS) entry which is preliminary data.</text>
</comment>
<dbReference type="GO" id="GO:0016887">
    <property type="term" value="F:ATP hydrolysis activity"/>
    <property type="evidence" value="ECO:0007669"/>
    <property type="project" value="InterPro"/>
</dbReference>